<proteinExistence type="predicted"/>
<accession>X0ZG65</accession>
<organism evidence="1">
    <name type="scientific">marine sediment metagenome</name>
    <dbReference type="NCBI Taxonomy" id="412755"/>
    <lineage>
        <taxon>unclassified sequences</taxon>
        <taxon>metagenomes</taxon>
        <taxon>ecological metagenomes</taxon>
    </lineage>
</organism>
<sequence length="31" mass="3781">MTIESQHYTFRDFEFWAEDGLITILDTERSE</sequence>
<name>X0ZG65_9ZZZZ</name>
<dbReference type="AlphaFoldDB" id="X0ZG65"/>
<dbReference type="EMBL" id="BART01006061">
    <property type="protein sequence ID" value="GAG57167.1"/>
    <property type="molecule type" value="Genomic_DNA"/>
</dbReference>
<comment type="caution">
    <text evidence="1">The sequence shown here is derived from an EMBL/GenBank/DDBJ whole genome shotgun (WGS) entry which is preliminary data.</text>
</comment>
<protein>
    <submittedName>
        <fullName evidence="1">Uncharacterized protein</fullName>
    </submittedName>
</protein>
<feature type="non-terminal residue" evidence="1">
    <location>
        <position position="31"/>
    </location>
</feature>
<reference evidence="1" key="1">
    <citation type="journal article" date="2014" name="Front. Microbiol.">
        <title>High frequency of phylogenetically diverse reductive dehalogenase-homologous genes in deep subseafloor sedimentary metagenomes.</title>
        <authorList>
            <person name="Kawai M."/>
            <person name="Futagami T."/>
            <person name="Toyoda A."/>
            <person name="Takaki Y."/>
            <person name="Nishi S."/>
            <person name="Hori S."/>
            <person name="Arai W."/>
            <person name="Tsubouchi T."/>
            <person name="Morono Y."/>
            <person name="Uchiyama I."/>
            <person name="Ito T."/>
            <person name="Fujiyama A."/>
            <person name="Inagaki F."/>
            <person name="Takami H."/>
        </authorList>
    </citation>
    <scope>NUCLEOTIDE SEQUENCE</scope>
    <source>
        <strain evidence="1">Expedition CK06-06</strain>
    </source>
</reference>
<gene>
    <name evidence="1" type="ORF">S01H4_13781</name>
</gene>
<evidence type="ECO:0000313" key="1">
    <source>
        <dbReference type="EMBL" id="GAG57167.1"/>
    </source>
</evidence>